<dbReference type="GO" id="GO:0005524">
    <property type="term" value="F:ATP binding"/>
    <property type="evidence" value="ECO:0007669"/>
    <property type="project" value="InterPro"/>
</dbReference>
<comment type="caution">
    <text evidence="2">The sequence shown here is derived from an EMBL/GenBank/DDBJ whole genome shotgun (WGS) entry which is preliminary data.</text>
</comment>
<dbReference type="InterPro" id="IPR001245">
    <property type="entry name" value="Ser-Thr/Tyr_kinase_cat_dom"/>
</dbReference>
<dbReference type="SMART" id="SM00671">
    <property type="entry name" value="SEL1"/>
    <property type="match status" value="5"/>
</dbReference>
<dbReference type="Pfam" id="PF08238">
    <property type="entry name" value="Sel1"/>
    <property type="match status" value="5"/>
</dbReference>
<dbReference type="PROSITE" id="PS50011">
    <property type="entry name" value="PROTEIN_KINASE_DOM"/>
    <property type="match status" value="1"/>
</dbReference>
<dbReference type="GO" id="GO:0004672">
    <property type="term" value="F:protein kinase activity"/>
    <property type="evidence" value="ECO:0007669"/>
    <property type="project" value="InterPro"/>
</dbReference>
<proteinExistence type="predicted"/>
<dbReference type="OrthoDB" id="2319029at2759"/>
<dbReference type="EMBL" id="JEMT01001527">
    <property type="protein sequence ID" value="EXX79743.1"/>
    <property type="molecule type" value="Genomic_DNA"/>
</dbReference>
<dbReference type="InterPro" id="IPR011990">
    <property type="entry name" value="TPR-like_helical_dom_sf"/>
</dbReference>
<dbReference type="SUPFAM" id="SSF81901">
    <property type="entry name" value="HCP-like"/>
    <property type="match status" value="2"/>
</dbReference>
<dbReference type="HOGENOM" id="CLU_000288_7_12_1"/>
<dbReference type="Gene3D" id="1.25.40.10">
    <property type="entry name" value="Tetratricopeptide repeat domain"/>
    <property type="match status" value="1"/>
</dbReference>
<dbReference type="AlphaFoldDB" id="A0A015NJZ0"/>
<dbReference type="InterPro" id="IPR052945">
    <property type="entry name" value="Mitotic_Regulator"/>
</dbReference>
<protein>
    <submittedName>
        <fullName evidence="2">Ksp1p</fullName>
    </submittedName>
</protein>
<dbReference type="InterPro" id="IPR006597">
    <property type="entry name" value="Sel1-like"/>
</dbReference>
<dbReference type="PANTHER" id="PTHR43628:SF1">
    <property type="entry name" value="CHITIN SYNTHASE REGULATORY FACTOR 2-RELATED"/>
    <property type="match status" value="1"/>
</dbReference>
<keyword evidence="3" id="KW-1185">Reference proteome</keyword>
<dbReference type="SUPFAM" id="SSF56112">
    <property type="entry name" value="Protein kinase-like (PK-like)"/>
    <property type="match status" value="1"/>
</dbReference>
<dbReference type="Gene3D" id="1.10.510.10">
    <property type="entry name" value="Transferase(Phosphotransferase) domain 1"/>
    <property type="match status" value="1"/>
</dbReference>
<evidence type="ECO:0000313" key="3">
    <source>
        <dbReference type="Proteomes" id="UP000022910"/>
    </source>
</evidence>
<feature type="domain" description="Protein kinase" evidence="1">
    <location>
        <begin position="27"/>
        <end position="280"/>
    </location>
</feature>
<accession>A0A015NJZ0</accession>
<evidence type="ECO:0000259" key="1">
    <source>
        <dbReference type="PROSITE" id="PS50011"/>
    </source>
</evidence>
<dbReference type="Proteomes" id="UP000022910">
    <property type="component" value="Unassembled WGS sequence"/>
</dbReference>
<name>A0A015NJZ0_RHIIW</name>
<gene>
    <name evidence="2" type="ORF">RirG_002690</name>
</gene>
<organism evidence="2 3">
    <name type="scientific">Rhizophagus irregularis (strain DAOM 197198w)</name>
    <name type="common">Glomus intraradices</name>
    <dbReference type="NCBI Taxonomy" id="1432141"/>
    <lineage>
        <taxon>Eukaryota</taxon>
        <taxon>Fungi</taxon>
        <taxon>Fungi incertae sedis</taxon>
        <taxon>Mucoromycota</taxon>
        <taxon>Glomeromycotina</taxon>
        <taxon>Glomeromycetes</taxon>
        <taxon>Glomerales</taxon>
        <taxon>Glomeraceae</taxon>
        <taxon>Rhizophagus</taxon>
    </lineage>
</organism>
<dbReference type="InterPro" id="IPR011009">
    <property type="entry name" value="Kinase-like_dom_sf"/>
</dbReference>
<reference evidence="2 3" key="1">
    <citation type="submission" date="2014-02" db="EMBL/GenBank/DDBJ databases">
        <title>Single nucleus genome sequencing reveals high similarity among nuclei of an endomycorrhizal fungus.</title>
        <authorList>
            <person name="Lin K."/>
            <person name="Geurts R."/>
            <person name="Zhang Z."/>
            <person name="Limpens E."/>
            <person name="Saunders D.G."/>
            <person name="Mu D."/>
            <person name="Pang E."/>
            <person name="Cao H."/>
            <person name="Cha H."/>
            <person name="Lin T."/>
            <person name="Zhou Q."/>
            <person name="Shang Y."/>
            <person name="Li Y."/>
            <person name="Ivanov S."/>
            <person name="Sharma T."/>
            <person name="Velzen R.V."/>
            <person name="Ruijter N.D."/>
            <person name="Aanen D.K."/>
            <person name="Win J."/>
            <person name="Kamoun S."/>
            <person name="Bisseling T."/>
            <person name="Huang S."/>
        </authorList>
    </citation>
    <scope>NUCLEOTIDE SEQUENCE [LARGE SCALE GENOMIC DNA]</scope>
    <source>
        <strain evidence="3">DAOM197198w</strain>
    </source>
</reference>
<dbReference type="STRING" id="1432141.A0A015NJZ0"/>
<dbReference type="PANTHER" id="PTHR43628">
    <property type="entry name" value="ACTIVATOR OF C KINASE PROTEIN 1-RELATED"/>
    <property type="match status" value="1"/>
</dbReference>
<evidence type="ECO:0000313" key="2">
    <source>
        <dbReference type="EMBL" id="EXX79743.1"/>
    </source>
</evidence>
<sequence length="562" mass="65732">MQSTRGYDLIKEVIYENNIKYYEYKNFYNIEKINENTYLANWNYSEQYVILKSFNLNNASANKEEIINELKFHNEVNFHTNMIKLFGITDKANQNDQMREYLLIMEYANGGSLRNYLKETLNNLTWKDKYELAYQLACAVLLLHNKGIPHYNLYPDNIFIHQNTIKLANFGLLSRTKRESKRQLESFDYMPYFDPNKYSPNERNDTYSIGVILLWELSSGQPSLTKDKLCDDNLIKQGYKEPMFLDTPVEYSNLYIECLNNGPNHRPTIIHVVDRLKEIIARTNYYETEYEMCSHNIQHFNNIDIKEIDPTTQDIFDDLSSLIDGLFDIYFEKMNEGNENDVLKKYVFDYFVHYKINPKEAYHWLLNNQDNSEFICLLGYFNYHGIGTDINKQKAFELNKKAAILGNDMALFHLYHSYYYGEGCNSNYNIAVRISRKLAEKGYSNGLNWLGHCYSFGVLTRINNQMAFDLFQRAADLGNIKAMYNLAVMYIYTEINDNSKAFELSKKTAERGYTGGIMLLGKCYQHGIGVNVDMQKAFEYYQMAANLGNAIAQEGLKELLGE</sequence>
<dbReference type="Pfam" id="PF07714">
    <property type="entry name" value="PK_Tyr_Ser-Thr"/>
    <property type="match status" value="1"/>
</dbReference>
<dbReference type="InterPro" id="IPR000719">
    <property type="entry name" value="Prot_kinase_dom"/>
</dbReference>